<sequence>MTVNGVEKFVAGVVVNENGVSTLVPGQVVDLGNNQKQFVSGQFVETMKGLEFLPSPIGSGSVGGAAQGLLATSMGAPLSAQTSQNVELQQVVNKMNPTQLQKTKVDTVLKEKAKDLPESMEIQEIVQNMGEGKVVKVAGKEFLSVKTSKGEKLLVGQYVNVNGKEVFVPGQTMVSTTAQ</sequence>
<evidence type="ECO:0000313" key="1">
    <source>
        <dbReference type="EMBL" id="CAG6782320.1"/>
    </source>
</evidence>
<proteinExistence type="predicted"/>
<organism evidence="1">
    <name type="scientific">Cacopsylla melanoneura</name>
    <dbReference type="NCBI Taxonomy" id="428564"/>
    <lineage>
        <taxon>Eukaryota</taxon>
        <taxon>Metazoa</taxon>
        <taxon>Ecdysozoa</taxon>
        <taxon>Arthropoda</taxon>
        <taxon>Hexapoda</taxon>
        <taxon>Insecta</taxon>
        <taxon>Pterygota</taxon>
        <taxon>Neoptera</taxon>
        <taxon>Paraneoptera</taxon>
        <taxon>Hemiptera</taxon>
        <taxon>Sternorrhyncha</taxon>
        <taxon>Psylloidea</taxon>
        <taxon>Psyllidae</taxon>
        <taxon>Psyllinae</taxon>
        <taxon>Cacopsylla</taxon>
    </lineage>
</organism>
<reference evidence="1" key="1">
    <citation type="submission" date="2021-05" db="EMBL/GenBank/DDBJ databases">
        <authorList>
            <person name="Alioto T."/>
            <person name="Alioto T."/>
            <person name="Gomez Garrido J."/>
        </authorList>
    </citation>
    <scope>NUCLEOTIDE SEQUENCE</scope>
</reference>
<dbReference type="AlphaFoldDB" id="A0A8D9BG39"/>
<name>A0A8D9BG39_9HEMI</name>
<protein>
    <submittedName>
        <fullName evidence="1">Uncharacterized protein</fullName>
    </submittedName>
</protein>
<dbReference type="EMBL" id="HBUF01626708">
    <property type="protein sequence ID" value="CAG6782320.1"/>
    <property type="molecule type" value="Transcribed_RNA"/>
</dbReference>
<accession>A0A8D9BG39</accession>